<evidence type="ECO:0000259" key="1">
    <source>
        <dbReference type="PROSITE" id="PS50042"/>
    </source>
</evidence>
<dbReference type="Pfam" id="PF00027">
    <property type="entry name" value="cNMP_binding"/>
    <property type="match status" value="1"/>
</dbReference>
<feature type="domain" description="Cyclic nucleotide-binding" evidence="1">
    <location>
        <begin position="12"/>
        <end position="87"/>
    </location>
</feature>
<dbReference type="AlphaFoldDB" id="A0A7K1U301"/>
<dbReference type="InterPro" id="IPR018490">
    <property type="entry name" value="cNMP-bd_dom_sf"/>
</dbReference>
<name>A0A7K1U301_9BACT</name>
<organism evidence="2 3">
    <name type="scientific">Chitinophaga tropicalis</name>
    <dbReference type="NCBI Taxonomy" id="2683588"/>
    <lineage>
        <taxon>Bacteria</taxon>
        <taxon>Pseudomonadati</taxon>
        <taxon>Bacteroidota</taxon>
        <taxon>Chitinophagia</taxon>
        <taxon>Chitinophagales</taxon>
        <taxon>Chitinophagaceae</taxon>
        <taxon>Chitinophaga</taxon>
    </lineage>
</organism>
<proteinExistence type="predicted"/>
<dbReference type="EMBL" id="WRXN01000004">
    <property type="protein sequence ID" value="MVT08721.1"/>
    <property type="molecule type" value="Genomic_DNA"/>
</dbReference>
<dbReference type="Gene3D" id="2.60.120.10">
    <property type="entry name" value="Jelly Rolls"/>
    <property type="match status" value="1"/>
</dbReference>
<dbReference type="CDD" id="cd00038">
    <property type="entry name" value="CAP_ED"/>
    <property type="match status" value="1"/>
</dbReference>
<protein>
    <submittedName>
        <fullName evidence="2">Cyclic nucleotide-binding domain-containing protein</fullName>
    </submittedName>
</protein>
<evidence type="ECO:0000313" key="2">
    <source>
        <dbReference type="EMBL" id="MVT08721.1"/>
    </source>
</evidence>
<sequence length="186" mass="21684">MELIEFITQKVNFTEQECQEINEAFHTETYNKGALLIKSGSYSDRIFFIEQGLVRIFYYKEDKDITQFFSDQGTFTASLSSFTDGKPEPYGWEVLEPTTVRVIAYKDLQNLFTRIPMLQQVFLYVCFDLINMFSLKLESIQFQTAEQRYTAMMETYPGILLRVPLGHIASYLGITQQTLSVIRGRR</sequence>
<accession>A0A7K1U301</accession>
<keyword evidence="3" id="KW-1185">Reference proteome</keyword>
<gene>
    <name evidence="2" type="ORF">GO493_10645</name>
</gene>
<dbReference type="RefSeq" id="WP_157306149.1">
    <property type="nucleotide sequence ID" value="NZ_WRXN01000004.1"/>
</dbReference>
<reference evidence="2 3" key="1">
    <citation type="submission" date="2019-12" db="EMBL/GenBank/DDBJ databases">
        <title>Chitinophaga sp. strain ysch24 (GDMCC 1.1355), whole genome shotgun sequence.</title>
        <authorList>
            <person name="Zhang X."/>
        </authorList>
    </citation>
    <scope>NUCLEOTIDE SEQUENCE [LARGE SCALE GENOMIC DNA]</scope>
    <source>
        <strain evidence="3">ysch24</strain>
    </source>
</reference>
<evidence type="ECO:0000313" key="3">
    <source>
        <dbReference type="Proteomes" id="UP000461730"/>
    </source>
</evidence>
<dbReference type="InterPro" id="IPR014710">
    <property type="entry name" value="RmlC-like_jellyroll"/>
</dbReference>
<dbReference type="Proteomes" id="UP000461730">
    <property type="component" value="Unassembled WGS sequence"/>
</dbReference>
<dbReference type="PROSITE" id="PS50042">
    <property type="entry name" value="CNMP_BINDING_3"/>
    <property type="match status" value="1"/>
</dbReference>
<dbReference type="InterPro" id="IPR000595">
    <property type="entry name" value="cNMP-bd_dom"/>
</dbReference>
<dbReference type="SUPFAM" id="SSF51206">
    <property type="entry name" value="cAMP-binding domain-like"/>
    <property type="match status" value="1"/>
</dbReference>
<comment type="caution">
    <text evidence="2">The sequence shown here is derived from an EMBL/GenBank/DDBJ whole genome shotgun (WGS) entry which is preliminary data.</text>
</comment>